<gene>
    <name evidence="1" type="ORF">BOX24_06440</name>
</gene>
<dbReference type="Proteomes" id="UP000188586">
    <property type="component" value="Unassembled WGS sequence"/>
</dbReference>
<evidence type="ECO:0008006" key="3">
    <source>
        <dbReference type="Google" id="ProtNLM"/>
    </source>
</evidence>
<evidence type="ECO:0000313" key="1">
    <source>
        <dbReference type="EMBL" id="OOH72701.1"/>
    </source>
</evidence>
<evidence type="ECO:0000313" key="2">
    <source>
        <dbReference type="Proteomes" id="UP000188586"/>
    </source>
</evidence>
<dbReference type="RefSeq" id="WP_077304238.1">
    <property type="nucleotide sequence ID" value="NZ_MPOJ01000011.1"/>
</dbReference>
<protein>
    <recommendedName>
        <fullName evidence="3">SIR2-like domain-containing protein</fullName>
    </recommendedName>
</protein>
<name>A0A1V3SW35_9BACT</name>
<dbReference type="EMBL" id="MPOJ01000011">
    <property type="protein sequence ID" value="OOH72701.1"/>
    <property type="molecule type" value="Genomic_DNA"/>
</dbReference>
<comment type="caution">
    <text evidence="1">The sequence shown here is derived from an EMBL/GenBank/DDBJ whole genome shotgun (WGS) entry which is preliminary data.</text>
</comment>
<dbReference type="AlphaFoldDB" id="A0A1V3SW35"/>
<reference evidence="1 2" key="1">
    <citation type="submission" date="2016-11" db="EMBL/GenBank/DDBJ databases">
        <title>Comparative genomics of co-occurring bacteria in distinct bioleaching systems unravels niche-specific adaptation.</title>
        <authorList>
            <person name="Zhang X."/>
            <person name="Liu X."/>
            <person name="Yin H."/>
        </authorList>
    </citation>
    <scope>NUCLEOTIDE SEQUENCE [LARGE SCALE GENOMIC DNA]</scope>
    <source>
        <strain evidence="1 2">DX</strain>
    </source>
</reference>
<proteinExistence type="predicted"/>
<accession>A0A1V3SW35</accession>
<organism evidence="1 2">
    <name type="scientific">Leptospirillum ferriphilum</name>
    <dbReference type="NCBI Taxonomy" id="178606"/>
    <lineage>
        <taxon>Bacteria</taxon>
        <taxon>Pseudomonadati</taxon>
        <taxon>Nitrospirota</taxon>
        <taxon>Nitrospiria</taxon>
        <taxon>Nitrospirales</taxon>
        <taxon>Nitrospiraceae</taxon>
        <taxon>Leptospirillum</taxon>
    </lineage>
</organism>
<sequence>MERLTGLLLGAGASSEAGMPLAWDLTAEIKAWLTPDKLRELNEGWRLKGGGYSDAVIEDLAAVLVKPELHYEAILGHLETQFRRQRTAPQEYHGLYSWVVELVYNLLLYRQVNNGAFFERRLPLYDGLGTLARGNAPLWIFSLNHDLIIEAVAARLGLPLYCGFGPETVTLPRRRGRGEKFGEIRAEVIRQRDLEEGCMNFPNPLKSGIYLLKVHGSLDSFTFNEGKDVLRLLPEKPGAEGVFETLRDANADLFYYAPGWPDGTGRARGINEIIYADDAGEMQFLRRSLLAGAYKFDARANQHLPKSVMKHFRQNLNFVSDLIAIGYSFGDAHINQAIREWLEFSADRRLEIVAPGIAELPRDFLHVARQITLTDIGCTDYLDARAGIVRSDVEQLEKKIGALTRKMGVTRSQQAIASFLTSDRGRLEQAFKDKLKTLPLKDGVPDVSELGDRDPVTAIKQWSTEIGFGLEETLGRLLDHLDKFNGD</sequence>